<evidence type="ECO:0000259" key="8">
    <source>
        <dbReference type="SMART" id="SM00822"/>
    </source>
</evidence>
<organism evidence="9 10">
    <name type="scientific">Gemmatimonas phototrophica</name>
    <dbReference type="NCBI Taxonomy" id="1379270"/>
    <lineage>
        <taxon>Bacteria</taxon>
        <taxon>Pseudomonadati</taxon>
        <taxon>Gemmatimonadota</taxon>
        <taxon>Gemmatimonadia</taxon>
        <taxon>Gemmatimonadales</taxon>
        <taxon>Gemmatimonadaceae</taxon>
        <taxon>Gemmatimonas</taxon>
    </lineage>
</organism>
<dbReference type="NCBIfam" id="NF005559">
    <property type="entry name" value="PRK07231.1"/>
    <property type="match status" value="1"/>
</dbReference>
<dbReference type="AlphaFoldDB" id="A0A143BL64"/>
<evidence type="ECO:0000313" key="9">
    <source>
        <dbReference type="EMBL" id="AMW05184.1"/>
    </source>
</evidence>
<dbReference type="OrthoDB" id="9803333at2"/>
<dbReference type="Gene3D" id="3.40.50.720">
    <property type="entry name" value="NAD(P)-binding Rossmann-like Domain"/>
    <property type="match status" value="1"/>
</dbReference>
<protein>
    <recommendedName>
        <fullName evidence="3">3-oxoacyl-[acyl-carrier-protein] reductase FabG</fullName>
    </recommendedName>
    <alternativeName>
        <fullName evidence="6">Beta-ketoacyl-ACP reductase</fullName>
    </alternativeName>
</protein>
<keyword evidence="4" id="KW-0521">NADP</keyword>
<dbReference type="PANTHER" id="PTHR42879">
    <property type="entry name" value="3-OXOACYL-(ACYL-CARRIER-PROTEIN) REDUCTASE"/>
    <property type="match status" value="1"/>
</dbReference>
<proteinExistence type="inferred from homology"/>
<dbReference type="GO" id="GO:0032787">
    <property type="term" value="P:monocarboxylic acid metabolic process"/>
    <property type="evidence" value="ECO:0007669"/>
    <property type="project" value="UniProtKB-ARBA"/>
</dbReference>
<dbReference type="PROSITE" id="PS00061">
    <property type="entry name" value="ADH_SHORT"/>
    <property type="match status" value="1"/>
</dbReference>
<dbReference type="Proteomes" id="UP000076404">
    <property type="component" value="Chromosome"/>
</dbReference>
<keyword evidence="5" id="KW-0560">Oxidoreductase</keyword>
<dbReference type="GO" id="GO:0004316">
    <property type="term" value="F:3-oxoacyl-[acyl-carrier-protein] reductase (NADPH) activity"/>
    <property type="evidence" value="ECO:0007669"/>
    <property type="project" value="UniProtKB-EC"/>
</dbReference>
<dbReference type="EMBL" id="CP011454">
    <property type="protein sequence ID" value="AMW05184.1"/>
    <property type="molecule type" value="Genomic_DNA"/>
</dbReference>
<dbReference type="Pfam" id="PF13561">
    <property type="entry name" value="adh_short_C2"/>
    <property type="match status" value="1"/>
</dbReference>
<dbReference type="eggNOG" id="COG1028">
    <property type="taxonomic scope" value="Bacteria"/>
</dbReference>
<gene>
    <name evidence="9" type="ORF">GEMMAAP_10890</name>
</gene>
<dbReference type="SUPFAM" id="SSF51735">
    <property type="entry name" value="NAD(P)-binding Rossmann-fold domains"/>
    <property type="match status" value="1"/>
</dbReference>
<evidence type="ECO:0000256" key="3">
    <source>
        <dbReference type="ARBA" id="ARBA00017650"/>
    </source>
</evidence>
<evidence type="ECO:0000256" key="1">
    <source>
        <dbReference type="ARBA" id="ARBA00002607"/>
    </source>
</evidence>
<reference evidence="9 10" key="2">
    <citation type="journal article" date="2016" name="Environ. Microbiol. Rep.">
        <title>Metagenomic evidence for the presence of phototrophic Gemmatimonadetes bacteria in diverse environments.</title>
        <authorList>
            <person name="Zeng Y."/>
            <person name="Baumbach J."/>
            <person name="Barbosa E.G."/>
            <person name="Azevedo V."/>
            <person name="Zhang C."/>
            <person name="Koblizek M."/>
        </authorList>
    </citation>
    <scope>NUCLEOTIDE SEQUENCE [LARGE SCALE GENOMIC DNA]</scope>
    <source>
        <strain evidence="9 10">AP64</strain>
    </source>
</reference>
<dbReference type="InterPro" id="IPR036291">
    <property type="entry name" value="NAD(P)-bd_dom_sf"/>
</dbReference>
<dbReference type="PRINTS" id="PR00080">
    <property type="entry name" value="SDRFAMILY"/>
</dbReference>
<dbReference type="InterPro" id="IPR002347">
    <property type="entry name" value="SDR_fam"/>
</dbReference>
<keyword evidence="10" id="KW-1185">Reference proteome</keyword>
<sequence>MHIELTSRVAIVTGGANGIGVATARRLAASGAHVVIWDRVPDAGARVVAELTDAGHRALFIATDVTNRASVEAAVAQTVAACGGIDVLINNAGITRDAQLVKVKDGAASGGMSEADFDAVIDVNLKGVFNCTQAVVPYLVQRGGGRIVNASSVVALNGNFGQTNYVATKAGVIGMTKVWARELGKRGITVNAVAPGFIATEMTAKMPAAALEGMQAHTPVGRLGSPEDVANAYCFLVSDQAAFINGAVLTVDGGLVIGT</sequence>
<dbReference type="FunFam" id="3.40.50.720:FF:000115">
    <property type="entry name" value="3-oxoacyl-[acyl-carrier-protein] reductase FabG"/>
    <property type="match status" value="1"/>
</dbReference>
<comment type="function">
    <text evidence="1">Catalyzes the NADPH-dependent reduction of beta-ketoacyl-ACP substrates to beta-hydroxyacyl-ACP products, the first reductive step in the elongation cycle of fatty acid biosynthesis.</text>
</comment>
<dbReference type="InterPro" id="IPR057326">
    <property type="entry name" value="KR_dom"/>
</dbReference>
<reference evidence="9 10" key="1">
    <citation type="journal article" date="2014" name="Proc. Natl. Acad. Sci. U.S.A.">
        <title>Functional type 2 photosynthetic reaction centers found in the rare bacterial phylum Gemmatimonadetes.</title>
        <authorList>
            <person name="Zeng Y."/>
            <person name="Feng F."/>
            <person name="Medova H."/>
            <person name="Dean J."/>
            <person name="Koblizek M."/>
        </authorList>
    </citation>
    <scope>NUCLEOTIDE SEQUENCE [LARGE SCALE GENOMIC DNA]</scope>
    <source>
        <strain evidence="9 10">AP64</strain>
    </source>
</reference>
<dbReference type="PANTHER" id="PTHR42879:SF2">
    <property type="entry name" value="3-OXOACYL-[ACYL-CARRIER-PROTEIN] REDUCTASE FABG"/>
    <property type="match status" value="1"/>
</dbReference>
<name>A0A143BL64_9BACT</name>
<dbReference type="InterPro" id="IPR020904">
    <property type="entry name" value="Sc_DH/Rdtase_CS"/>
</dbReference>
<dbReference type="CDD" id="cd05333">
    <property type="entry name" value="BKR_SDR_c"/>
    <property type="match status" value="1"/>
</dbReference>
<evidence type="ECO:0000256" key="6">
    <source>
        <dbReference type="ARBA" id="ARBA00029899"/>
    </source>
</evidence>
<evidence type="ECO:0000256" key="4">
    <source>
        <dbReference type="ARBA" id="ARBA00022857"/>
    </source>
</evidence>
<comment type="catalytic activity">
    <reaction evidence="7">
        <text>a (3R)-hydroxyacyl-[ACP] + NADP(+) = a 3-oxoacyl-[ACP] + NADPH + H(+)</text>
        <dbReference type="Rhea" id="RHEA:17397"/>
        <dbReference type="Rhea" id="RHEA-COMP:9916"/>
        <dbReference type="Rhea" id="RHEA-COMP:9945"/>
        <dbReference type="ChEBI" id="CHEBI:15378"/>
        <dbReference type="ChEBI" id="CHEBI:57783"/>
        <dbReference type="ChEBI" id="CHEBI:58349"/>
        <dbReference type="ChEBI" id="CHEBI:78776"/>
        <dbReference type="ChEBI" id="CHEBI:78827"/>
        <dbReference type="EC" id="1.1.1.100"/>
    </reaction>
</comment>
<evidence type="ECO:0000256" key="2">
    <source>
        <dbReference type="ARBA" id="ARBA00006484"/>
    </source>
</evidence>
<evidence type="ECO:0000313" key="10">
    <source>
        <dbReference type="Proteomes" id="UP000076404"/>
    </source>
</evidence>
<evidence type="ECO:0000256" key="5">
    <source>
        <dbReference type="ARBA" id="ARBA00023002"/>
    </source>
</evidence>
<accession>A0A143BL64</accession>
<dbReference type="InterPro" id="IPR050259">
    <property type="entry name" value="SDR"/>
</dbReference>
<dbReference type="RefSeq" id="WP_026849731.1">
    <property type="nucleotide sequence ID" value="NZ_CP011454.1"/>
</dbReference>
<dbReference type="STRING" id="1379270.GEMMAAP_10890"/>
<dbReference type="KEGG" id="gph:GEMMAAP_10890"/>
<evidence type="ECO:0000256" key="7">
    <source>
        <dbReference type="ARBA" id="ARBA00048508"/>
    </source>
</evidence>
<feature type="domain" description="Ketoreductase" evidence="8">
    <location>
        <begin position="8"/>
        <end position="201"/>
    </location>
</feature>
<dbReference type="PRINTS" id="PR00081">
    <property type="entry name" value="GDHRDH"/>
</dbReference>
<dbReference type="SMART" id="SM00822">
    <property type="entry name" value="PKS_KR"/>
    <property type="match status" value="1"/>
</dbReference>
<dbReference type="NCBIfam" id="NF009466">
    <property type="entry name" value="PRK12826.1-2"/>
    <property type="match status" value="1"/>
</dbReference>
<comment type="similarity">
    <text evidence="2">Belongs to the short-chain dehydrogenases/reductases (SDR) family.</text>
</comment>